<reference evidence="1 2" key="1">
    <citation type="submission" date="2016-10" db="EMBL/GenBank/DDBJ databases">
        <title>Comparative genomics of Bacillus thuringiensis reveals a path to pathogens against multiple invertebrate hosts.</title>
        <authorList>
            <person name="Zheng J."/>
            <person name="Gao Q."/>
            <person name="Liu H."/>
            <person name="Peng D."/>
            <person name="Ruan L."/>
            <person name="Sun M."/>
        </authorList>
    </citation>
    <scope>NUCLEOTIDE SEQUENCE [LARGE SCALE GENOMIC DNA]</scope>
    <source>
        <strain evidence="1">I13</strain>
    </source>
</reference>
<evidence type="ECO:0000313" key="2">
    <source>
        <dbReference type="Proteomes" id="UP000195077"/>
    </source>
</evidence>
<comment type="caution">
    <text evidence="1">The sequence shown here is derived from an EMBL/GenBank/DDBJ whole genome shotgun (WGS) entry which is preliminary data.</text>
</comment>
<dbReference type="RefSeq" id="WP_021728522.1">
    <property type="nucleotide sequence ID" value="NZ_CP072705.1"/>
</dbReference>
<dbReference type="AlphaFoldDB" id="A0A9X6KKY0"/>
<name>A0A9X6KKY0_BACTU</name>
<protein>
    <submittedName>
        <fullName evidence="1">Uncharacterized protein</fullName>
    </submittedName>
</protein>
<proteinExistence type="predicted"/>
<organism evidence="1 2">
    <name type="scientific">Bacillus thuringiensis</name>
    <dbReference type="NCBI Taxonomy" id="1428"/>
    <lineage>
        <taxon>Bacteria</taxon>
        <taxon>Bacillati</taxon>
        <taxon>Bacillota</taxon>
        <taxon>Bacilli</taxon>
        <taxon>Bacillales</taxon>
        <taxon>Bacillaceae</taxon>
        <taxon>Bacillus</taxon>
        <taxon>Bacillus cereus group</taxon>
    </lineage>
</organism>
<accession>A0A9X6KKY0</accession>
<gene>
    <name evidence="1" type="ORF">BK775_33355</name>
</gene>
<dbReference type="Proteomes" id="UP000195077">
    <property type="component" value="Unassembled WGS sequence"/>
</dbReference>
<dbReference type="EMBL" id="NFEN01000222">
    <property type="protein sequence ID" value="OUA14788.1"/>
    <property type="molecule type" value="Genomic_DNA"/>
</dbReference>
<sequence>MKKKEILEVTEMLSTFIDAGAGAQELMKAITERNLHKNSNFIFVFHTLKAWIESDNPEVKLSKTEKAVLFTLLPYVGWNNQIELLQPTMQKLCGYKDRSYFSKVLNSLVRKNVLEKQSVGKQNYWFFNSLLVKKGNSKERKPYIKFELKD</sequence>
<evidence type="ECO:0000313" key="1">
    <source>
        <dbReference type="EMBL" id="OUA14788.1"/>
    </source>
</evidence>